<dbReference type="STRING" id="135208.A0A4Y9ZMD7"/>
<dbReference type="OrthoDB" id="1887033at2759"/>
<dbReference type="GO" id="GO:0005576">
    <property type="term" value="C:extracellular region"/>
    <property type="evidence" value="ECO:0007669"/>
    <property type="project" value="TreeGrafter"/>
</dbReference>
<keyword evidence="7" id="KW-1185">Reference proteome</keyword>
<dbReference type="InterPro" id="IPR001547">
    <property type="entry name" value="Glyco_hydro_5"/>
</dbReference>
<dbReference type="PANTHER" id="PTHR31297">
    <property type="entry name" value="GLUCAN ENDO-1,6-BETA-GLUCOSIDASE B"/>
    <property type="match status" value="1"/>
</dbReference>
<accession>A0A4Y9ZMD7</accession>
<dbReference type="Proteomes" id="UP000298061">
    <property type="component" value="Unassembled WGS sequence"/>
</dbReference>
<dbReference type="InterPro" id="IPR017853">
    <property type="entry name" value="GH"/>
</dbReference>
<keyword evidence="2 4" id="KW-0378">Hydrolase</keyword>
<organism evidence="6 7">
    <name type="scientific">Hericium alpestre</name>
    <dbReference type="NCBI Taxonomy" id="135208"/>
    <lineage>
        <taxon>Eukaryota</taxon>
        <taxon>Fungi</taxon>
        <taxon>Dikarya</taxon>
        <taxon>Basidiomycota</taxon>
        <taxon>Agaricomycotina</taxon>
        <taxon>Agaricomycetes</taxon>
        <taxon>Russulales</taxon>
        <taxon>Hericiaceae</taxon>
        <taxon>Hericium</taxon>
    </lineage>
</organism>
<evidence type="ECO:0000313" key="6">
    <source>
        <dbReference type="EMBL" id="TFY74678.1"/>
    </source>
</evidence>
<sequence length="505" mass="56564">MDFVEWEVMGGESCDDCSTCIRSEFTFAKAYPDTVDQIFAKHWSTWFTQDHVNQLKAYGINTARVPVSFSVVSRSFRAVILIISGQLGYWIVEALVDRNNEYYPRGGIKFLSNGVKMLRDAGIQVILDHHALPGVQTPNQMFAGNCTTNVQFYTPYNYGRALTWTAVMTAIAHLHPNFASVFAIEAVNEPIMDAGQTPNYGEFQKNFVKTVRAIELLLGIPVPGHQLDLPAAQISLDLTSAVSKTTGLFNAEVAQALSAALPILLSMEAELGLSDILDIGKAKGRGGRWTALTTSFMDINWQYDNPANPADAAIGPQGYDNHLYYNYGPTPNSNAYMASICSMCFSSHRTHPFGTYKHIADLTQDDVALGNSPLWFGEWAITTNFDATDAFLKDWGDAQKLAYSKGAGWIWWNFRVEQSELAGDLGRQWYATDVYTMNLRAYQFNSLRPQRLREISYANQYIHFSWNVKHQLVSSTVDLRVNCVLCIVSFGQHIQDIICKVYGYQ</sequence>
<evidence type="ECO:0000259" key="5">
    <source>
        <dbReference type="Pfam" id="PF00150"/>
    </source>
</evidence>
<proteinExistence type="inferred from homology"/>
<dbReference type="GO" id="GO:0008422">
    <property type="term" value="F:beta-glucosidase activity"/>
    <property type="evidence" value="ECO:0007669"/>
    <property type="project" value="TreeGrafter"/>
</dbReference>
<comment type="caution">
    <text evidence="6">The sequence shown here is derived from an EMBL/GenBank/DDBJ whole genome shotgun (WGS) entry which is preliminary data.</text>
</comment>
<comment type="similarity">
    <text evidence="1 4">Belongs to the glycosyl hydrolase 5 (cellulase A) family.</text>
</comment>
<evidence type="ECO:0000256" key="2">
    <source>
        <dbReference type="ARBA" id="ARBA00022801"/>
    </source>
</evidence>
<name>A0A4Y9ZMD7_9AGAM</name>
<feature type="domain" description="Glycoside hydrolase family 5" evidence="5">
    <location>
        <begin position="42"/>
        <end position="414"/>
    </location>
</feature>
<dbReference type="InterPro" id="IPR050386">
    <property type="entry name" value="Glycosyl_hydrolase_5"/>
</dbReference>
<dbReference type="EMBL" id="SFCI01001943">
    <property type="protein sequence ID" value="TFY74678.1"/>
    <property type="molecule type" value="Genomic_DNA"/>
</dbReference>
<dbReference type="PANTHER" id="PTHR31297:SF42">
    <property type="entry name" value="GLYCOSIDE HYDROLASE FAMILY 5 DOMAIN-CONTAINING PROTEIN"/>
    <property type="match status" value="1"/>
</dbReference>
<reference evidence="6 7" key="1">
    <citation type="submission" date="2019-02" db="EMBL/GenBank/DDBJ databases">
        <title>Genome sequencing of the rare red list fungi Hericium alpestre (H. flagellum).</title>
        <authorList>
            <person name="Buettner E."/>
            <person name="Kellner H."/>
        </authorList>
    </citation>
    <scope>NUCLEOTIDE SEQUENCE [LARGE SCALE GENOMIC DNA]</scope>
    <source>
        <strain evidence="6 7">DSM 108284</strain>
    </source>
</reference>
<dbReference type="GO" id="GO:0009986">
    <property type="term" value="C:cell surface"/>
    <property type="evidence" value="ECO:0007669"/>
    <property type="project" value="TreeGrafter"/>
</dbReference>
<dbReference type="GO" id="GO:0009251">
    <property type="term" value="P:glucan catabolic process"/>
    <property type="evidence" value="ECO:0007669"/>
    <property type="project" value="TreeGrafter"/>
</dbReference>
<gene>
    <name evidence="6" type="ORF">EWM64_g9334</name>
</gene>
<dbReference type="Pfam" id="PF00150">
    <property type="entry name" value="Cellulase"/>
    <property type="match status" value="1"/>
</dbReference>
<dbReference type="Gene3D" id="3.20.20.80">
    <property type="entry name" value="Glycosidases"/>
    <property type="match status" value="2"/>
</dbReference>
<protein>
    <recommendedName>
        <fullName evidence="5">Glycoside hydrolase family 5 domain-containing protein</fullName>
    </recommendedName>
</protein>
<evidence type="ECO:0000256" key="4">
    <source>
        <dbReference type="RuleBase" id="RU361153"/>
    </source>
</evidence>
<dbReference type="AlphaFoldDB" id="A0A4Y9ZMD7"/>
<evidence type="ECO:0000313" key="7">
    <source>
        <dbReference type="Proteomes" id="UP000298061"/>
    </source>
</evidence>
<keyword evidence="3 4" id="KW-0326">Glycosidase</keyword>
<evidence type="ECO:0000256" key="3">
    <source>
        <dbReference type="ARBA" id="ARBA00023295"/>
    </source>
</evidence>
<dbReference type="SUPFAM" id="SSF51445">
    <property type="entry name" value="(Trans)glycosidases"/>
    <property type="match status" value="1"/>
</dbReference>
<evidence type="ECO:0000256" key="1">
    <source>
        <dbReference type="ARBA" id="ARBA00005641"/>
    </source>
</evidence>